<accession>A0ABT5E5J5</accession>
<evidence type="ECO:0000313" key="2">
    <source>
        <dbReference type="EMBL" id="MDC0720680.1"/>
    </source>
</evidence>
<dbReference type="RefSeq" id="WP_272089190.1">
    <property type="nucleotide sequence ID" value="NZ_JAQNDL010000003.1"/>
</dbReference>
<gene>
    <name evidence="2" type="ORF">POL25_27495</name>
</gene>
<protein>
    <submittedName>
        <fullName evidence="2">Uncharacterized protein</fullName>
    </submittedName>
</protein>
<reference evidence="2 3" key="1">
    <citation type="submission" date="2022-11" db="EMBL/GenBank/DDBJ databases">
        <title>Minimal conservation of predation-associated metabolite biosynthetic gene clusters underscores biosynthetic potential of Myxococcota including descriptions for ten novel species: Archangium lansinium sp. nov., Myxococcus landrumus sp. nov., Nannocystis bai.</title>
        <authorList>
            <person name="Ahearne A."/>
            <person name="Stevens C."/>
            <person name="Dowd S."/>
        </authorList>
    </citation>
    <scope>NUCLEOTIDE SEQUENCE [LARGE SCALE GENOMIC DNA]</scope>
    <source>
        <strain evidence="2 3">BB15-2</strain>
    </source>
</reference>
<keyword evidence="3" id="KW-1185">Reference proteome</keyword>
<comment type="caution">
    <text evidence="2">The sequence shown here is derived from an EMBL/GenBank/DDBJ whole genome shotgun (WGS) entry which is preliminary data.</text>
</comment>
<sequence length="493" mass="53770">MSVLDLVREETGLDLSNAKLTVDKLAPAFAERIDVVLHDLDRALEISRKIMDAYRMLLVAPSPVAAIGVAYNAIKSAWGYLQGEANKKAAENLERRAATRAAFVARYYTRGAWSQVCMSSKAPTPKALDLTKGTKKAGAHLSQYDPYYVWHASRVAQSQILMPTWSGPPYDEPVVQPDLWEKGFSWPEPTLLGGFRGLACGEPPGVKQPNEPCALEVWWDKPAPVGPIPGAYVEKYWGNAPNKGSPDAANVLDASVLVRGYAPPPGYTYLFSWGTYPWSGWQGPPGGSSGSPIFDKSADMAALAAAIHSLTPLHAQIPWDDVARAYRHFVQVSGWRKLKPLPDKQVDAGVYLDAERLPTSTSALPLPIPETGYPWEVIREIELLFRSFFRIRRAAIYQWAFTSDQFKAACKTSRDPLLRTLANGAEPPEHGPWKAWDPLGEGWDGGMTEPAPQAGKPPGPGVWGSPKNLTAGPGPGEVVAVAAGGYLLYRLFL</sequence>
<dbReference type="Proteomes" id="UP001221686">
    <property type="component" value="Unassembled WGS sequence"/>
</dbReference>
<evidence type="ECO:0000256" key="1">
    <source>
        <dbReference type="SAM" id="MobiDB-lite"/>
    </source>
</evidence>
<feature type="region of interest" description="Disordered" evidence="1">
    <location>
        <begin position="442"/>
        <end position="466"/>
    </location>
</feature>
<name>A0ABT5E5J5_9BACT</name>
<dbReference type="EMBL" id="JAQNDL010000003">
    <property type="protein sequence ID" value="MDC0720680.1"/>
    <property type="molecule type" value="Genomic_DNA"/>
</dbReference>
<organism evidence="2 3">
    <name type="scientific">Nannocystis bainbridge</name>
    <dbReference type="NCBI Taxonomy" id="2995303"/>
    <lineage>
        <taxon>Bacteria</taxon>
        <taxon>Pseudomonadati</taxon>
        <taxon>Myxococcota</taxon>
        <taxon>Polyangia</taxon>
        <taxon>Nannocystales</taxon>
        <taxon>Nannocystaceae</taxon>
        <taxon>Nannocystis</taxon>
    </lineage>
</organism>
<proteinExistence type="predicted"/>
<evidence type="ECO:0000313" key="3">
    <source>
        <dbReference type="Proteomes" id="UP001221686"/>
    </source>
</evidence>